<accession>A1ZWG1</accession>
<gene>
    <name evidence="2" type="ORF">M23134_02771</name>
</gene>
<sequence>MNRKQQNDYEQLASILENIRSMDEEKPKKEVQAPPIKSTSKHKGHKSA</sequence>
<evidence type="ECO:0000256" key="1">
    <source>
        <dbReference type="SAM" id="MobiDB-lite"/>
    </source>
</evidence>
<feature type="region of interest" description="Disordered" evidence="1">
    <location>
        <begin position="17"/>
        <end position="48"/>
    </location>
</feature>
<dbReference type="AlphaFoldDB" id="A1ZWG1"/>
<organism evidence="2 3">
    <name type="scientific">Microscilla marina ATCC 23134</name>
    <dbReference type="NCBI Taxonomy" id="313606"/>
    <lineage>
        <taxon>Bacteria</taxon>
        <taxon>Pseudomonadati</taxon>
        <taxon>Bacteroidota</taxon>
        <taxon>Cytophagia</taxon>
        <taxon>Cytophagales</taxon>
        <taxon>Microscillaceae</taxon>
        <taxon>Microscilla</taxon>
    </lineage>
</organism>
<dbReference type="EMBL" id="AAWS01000051">
    <property type="protein sequence ID" value="EAY25301.1"/>
    <property type="molecule type" value="Genomic_DNA"/>
</dbReference>
<dbReference type="Proteomes" id="UP000004095">
    <property type="component" value="Unassembled WGS sequence"/>
</dbReference>
<name>A1ZWG1_MICM2</name>
<feature type="compositionally biased region" description="Basic and acidic residues" evidence="1">
    <location>
        <begin position="20"/>
        <end position="31"/>
    </location>
</feature>
<comment type="caution">
    <text evidence="2">The sequence shown here is derived from an EMBL/GenBank/DDBJ whole genome shotgun (WGS) entry which is preliminary data.</text>
</comment>
<dbReference type="RefSeq" id="WP_002703117.1">
    <property type="nucleotide sequence ID" value="NZ_AAWS01000051.1"/>
</dbReference>
<protein>
    <submittedName>
        <fullName evidence="2">Uncharacterized protein</fullName>
    </submittedName>
</protein>
<evidence type="ECO:0000313" key="2">
    <source>
        <dbReference type="EMBL" id="EAY25301.1"/>
    </source>
</evidence>
<keyword evidence="3" id="KW-1185">Reference proteome</keyword>
<proteinExistence type="predicted"/>
<feature type="compositionally biased region" description="Basic residues" evidence="1">
    <location>
        <begin position="39"/>
        <end position="48"/>
    </location>
</feature>
<evidence type="ECO:0000313" key="3">
    <source>
        <dbReference type="Proteomes" id="UP000004095"/>
    </source>
</evidence>
<reference evidence="2 3" key="1">
    <citation type="submission" date="2007-01" db="EMBL/GenBank/DDBJ databases">
        <authorList>
            <person name="Haygood M."/>
            <person name="Podell S."/>
            <person name="Anderson C."/>
            <person name="Hopkinson B."/>
            <person name="Roe K."/>
            <person name="Barbeau K."/>
            <person name="Gaasterland T."/>
            <person name="Ferriera S."/>
            <person name="Johnson J."/>
            <person name="Kravitz S."/>
            <person name="Beeson K."/>
            <person name="Sutton G."/>
            <person name="Rogers Y.-H."/>
            <person name="Friedman R."/>
            <person name="Frazier M."/>
            <person name="Venter J.C."/>
        </authorList>
    </citation>
    <scope>NUCLEOTIDE SEQUENCE [LARGE SCALE GENOMIC DNA]</scope>
    <source>
        <strain evidence="2 3">ATCC 23134</strain>
    </source>
</reference>